<accession>A0ABP9F237</accession>
<dbReference type="InterPro" id="IPR010008">
    <property type="entry name" value="Vibrio_Phage_CTX_RstB"/>
</dbReference>
<name>A0ABP9F237_9GAMM</name>
<dbReference type="Pfam" id="PF07459">
    <property type="entry name" value="CTX_RstB"/>
    <property type="match status" value="1"/>
</dbReference>
<dbReference type="Proteomes" id="UP001499988">
    <property type="component" value="Unassembled WGS sequence"/>
</dbReference>
<proteinExistence type="predicted"/>
<protein>
    <submittedName>
        <fullName evidence="1">Uncharacterized protein</fullName>
    </submittedName>
</protein>
<evidence type="ECO:0000313" key="2">
    <source>
        <dbReference type="Proteomes" id="UP001499988"/>
    </source>
</evidence>
<reference evidence="2" key="1">
    <citation type="journal article" date="2019" name="Int. J. Syst. Evol. Microbiol.">
        <title>The Global Catalogue of Microorganisms (GCM) 10K type strain sequencing project: providing services to taxonomists for standard genome sequencing and annotation.</title>
        <authorList>
            <consortium name="The Broad Institute Genomics Platform"/>
            <consortium name="The Broad Institute Genome Sequencing Center for Infectious Disease"/>
            <person name="Wu L."/>
            <person name="Ma J."/>
        </authorList>
    </citation>
    <scope>NUCLEOTIDE SEQUENCE [LARGE SCALE GENOMIC DNA]</scope>
    <source>
        <strain evidence="2">JCM 18401</strain>
    </source>
</reference>
<sequence length="103" mass="11352">MSTIKALVSSVRIGKGVSTKTGTAKPYEFSTVTYLVPAKDFIQGDHNIQAHGVEEKSVNMYNDPALMARFRAETKLPQLLDLEMNPDPENPARNIVTGFQVSK</sequence>
<dbReference type="EMBL" id="BAABJZ010000089">
    <property type="protein sequence ID" value="GAA4892587.1"/>
    <property type="molecule type" value="Genomic_DNA"/>
</dbReference>
<comment type="caution">
    <text evidence="1">The sequence shown here is derived from an EMBL/GenBank/DDBJ whole genome shotgun (WGS) entry which is preliminary data.</text>
</comment>
<gene>
    <name evidence="1" type="ORF">GCM10023333_27300</name>
</gene>
<organism evidence="1 2">
    <name type="scientific">Ferrimonas pelagia</name>
    <dbReference type="NCBI Taxonomy" id="1177826"/>
    <lineage>
        <taxon>Bacteria</taxon>
        <taxon>Pseudomonadati</taxon>
        <taxon>Pseudomonadota</taxon>
        <taxon>Gammaproteobacteria</taxon>
        <taxon>Alteromonadales</taxon>
        <taxon>Ferrimonadaceae</taxon>
        <taxon>Ferrimonas</taxon>
    </lineage>
</organism>
<dbReference type="RefSeq" id="WP_345335973.1">
    <property type="nucleotide sequence ID" value="NZ_BAABJZ010000089.1"/>
</dbReference>
<evidence type="ECO:0000313" key="1">
    <source>
        <dbReference type="EMBL" id="GAA4892587.1"/>
    </source>
</evidence>
<keyword evidence="2" id="KW-1185">Reference proteome</keyword>